<dbReference type="InterPro" id="IPR000608">
    <property type="entry name" value="UBC"/>
</dbReference>
<proteinExistence type="inferred from homology"/>
<dbReference type="Proteomes" id="UP000015105">
    <property type="component" value="Chromosome 1D"/>
</dbReference>
<dbReference type="Gene3D" id="3.10.110.10">
    <property type="entry name" value="Ubiquitin Conjugating Enzyme"/>
    <property type="match status" value="1"/>
</dbReference>
<protein>
    <recommendedName>
        <fullName evidence="1">E2 ubiquitin-conjugating enzyme</fullName>
        <ecNumber evidence="1">2.3.2.23</ecNumber>
    </recommendedName>
</protein>
<dbReference type="PANTHER" id="PTHR24068">
    <property type="entry name" value="UBIQUITIN-CONJUGATING ENZYME E2"/>
    <property type="match status" value="1"/>
</dbReference>
<dbReference type="PROSITE" id="PS50127">
    <property type="entry name" value="UBC_2"/>
    <property type="match status" value="1"/>
</dbReference>
<organism evidence="10 11">
    <name type="scientific">Aegilops tauschii subsp. strangulata</name>
    <name type="common">Goatgrass</name>
    <dbReference type="NCBI Taxonomy" id="200361"/>
    <lineage>
        <taxon>Eukaryota</taxon>
        <taxon>Viridiplantae</taxon>
        <taxon>Streptophyta</taxon>
        <taxon>Embryophyta</taxon>
        <taxon>Tracheophyta</taxon>
        <taxon>Spermatophyta</taxon>
        <taxon>Magnoliopsida</taxon>
        <taxon>Liliopsida</taxon>
        <taxon>Poales</taxon>
        <taxon>Poaceae</taxon>
        <taxon>BOP clade</taxon>
        <taxon>Pooideae</taxon>
        <taxon>Triticodae</taxon>
        <taxon>Triticeae</taxon>
        <taxon>Triticinae</taxon>
        <taxon>Aegilops</taxon>
    </lineage>
</organism>
<keyword evidence="3 7" id="KW-0547">Nucleotide-binding</keyword>
<dbReference type="SMART" id="SM00212">
    <property type="entry name" value="UBCc"/>
    <property type="match status" value="1"/>
</dbReference>
<dbReference type="GO" id="GO:0061631">
    <property type="term" value="F:ubiquitin conjugating enzyme activity"/>
    <property type="evidence" value="ECO:0007669"/>
    <property type="project" value="UniProtKB-EC"/>
</dbReference>
<keyword evidence="4 7" id="KW-0833">Ubl conjugation pathway</keyword>
<reference evidence="11" key="1">
    <citation type="journal article" date="2014" name="Science">
        <title>Ancient hybridizations among the ancestral genomes of bread wheat.</title>
        <authorList>
            <consortium name="International Wheat Genome Sequencing Consortium,"/>
            <person name="Marcussen T."/>
            <person name="Sandve S.R."/>
            <person name="Heier L."/>
            <person name="Spannagl M."/>
            <person name="Pfeifer M."/>
            <person name="Jakobsen K.S."/>
            <person name="Wulff B.B."/>
            <person name="Steuernagel B."/>
            <person name="Mayer K.F."/>
            <person name="Olsen O.A."/>
        </authorList>
    </citation>
    <scope>NUCLEOTIDE SEQUENCE [LARGE SCALE GENOMIC DNA]</scope>
    <source>
        <strain evidence="11">cv. AL8/78</strain>
    </source>
</reference>
<dbReference type="AlphaFoldDB" id="A0A452YBU6"/>
<dbReference type="PROSITE" id="PS00183">
    <property type="entry name" value="UBC_1"/>
    <property type="match status" value="1"/>
</dbReference>
<evidence type="ECO:0000256" key="8">
    <source>
        <dbReference type="SAM" id="MobiDB-lite"/>
    </source>
</evidence>
<evidence type="ECO:0000259" key="9">
    <source>
        <dbReference type="PROSITE" id="PS50127"/>
    </source>
</evidence>
<reference evidence="10" key="4">
    <citation type="submission" date="2019-03" db="UniProtKB">
        <authorList>
            <consortium name="EnsemblPlants"/>
        </authorList>
    </citation>
    <scope>IDENTIFICATION</scope>
</reference>
<evidence type="ECO:0000313" key="11">
    <source>
        <dbReference type="Proteomes" id="UP000015105"/>
    </source>
</evidence>
<evidence type="ECO:0000256" key="1">
    <source>
        <dbReference type="ARBA" id="ARBA00012486"/>
    </source>
</evidence>
<dbReference type="GO" id="GO:0006511">
    <property type="term" value="P:ubiquitin-dependent protein catabolic process"/>
    <property type="evidence" value="ECO:0007669"/>
    <property type="project" value="UniProtKB-ARBA"/>
</dbReference>
<dbReference type="EnsemblPlants" id="AET1Gv20367100.5">
    <property type="protein sequence ID" value="AET1Gv20367100.5"/>
    <property type="gene ID" value="AET1Gv20367100"/>
</dbReference>
<dbReference type="Pfam" id="PF00179">
    <property type="entry name" value="UQ_con"/>
    <property type="match status" value="1"/>
</dbReference>
<evidence type="ECO:0000256" key="7">
    <source>
        <dbReference type="RuleBase" id="RU362109"/>
    </source>
</evidence>
<reference evidence="10" key="3">
    <citation type="journal article" date="2017" name="Nature">
        <title>Genome sequence of the progenitor of the wheat D genome Aegilops tauschii.</title>
        <authorList>
            <person name="Luo M.C."/>
            <person name="Gu Y.Q."/>
            <person name="Puiu D."/>
            <person name="Wang H."/>
            <person name="Twardziok S.O."/>
            <person name="Deal K.R."/>
            <person name="Huo N."/>
            <person name="Zhu T."/>
            <person name="Wang L."/>
            <person name="Wang Y."/>
            <person name="McGuire P.E."/>
            <person name="Liu S."/>
            <person name="Long H."/>
            <person name="Ramasamy R.K."/>
            <person name="Rodriguez J.C."/>
            <person name="Van S.L."/>
            <person name="Yuan L."/>
            <person name="Wang Z."/>
            <person name="Xia Z."/>
            <person name="Xiao L."/>
            <person name="Anderson O.D."/>
            <person name="Ouyang S."/>
            <person name="Liang Y."/>
            <person name="Zimin A.V."/>
            <person name="Pertea G."/>
            <person name="Qi P."/>
            <person name="Bennetzen J.L."/>
            <person name="Dai X."/>
            <person name="Dawson M.W."/>
            <person name="Muller H.G."/>
            <person name="Kugler K."/>
            <person name="Rivarola-Duarte L."/>
            <person name="Spannagl M."/>
            <person name="Mayer K.F.X."/>
            <person name="Lu F.H."/>
            <person name="Bevan M.W."/>
            <person name="Leroy P."/>
            <person name="Li P."/>
            <person name="You F.M."/>
            <person name="Sun Q."/>
            <person name="Liu Z."/>
            <person name="Lyons E."/>
            <person name="Wicker T."/>
            <person name="Salzberg S.L."/>
            <person name="Devos K.M."/>
            <person name="Dvorak J."/>
        </authorList>
    </citation>
    <scope>NUCLEOTIDE SEQUENCE [LARGE SCALE GENOMIC DNA]</scope>
    <source>
        <strain evidence="10">cv. AL8/78</strain>
    </source>
</reference>
<feature type="region of interest" description="Disordered" evidence="8">
    <location>
        <begin position="241"/>
        <end position="279"/>
    </location>
</feature>
<dbReference type="STRING" id="200361.A0A452YBU6"/>
<accession>A0A452YBU6</accession>
<sequence>EEGLIVRKREKYLALSLFFPSAVLVSPPCSPPSLSAAAIKINKSRAGAGRRTTHAPSQAAQSLSPFLFSASSLIPTPRKRVSAGGREDFIFFAPKMSSPSKRREMDLMKLMMSDYKVEMVNDGMQEFFVEFRGPTESIYQGGVWKVRVELPDAYPYKSPSIGFINKIYHPNVDEMSGSVCLDVINQTWSPMFDLVNVFEVFLPQLLLYPNPSDPLNGEAAALMMRDRPAYEQKVKEFCEKYAKPEDAGITPEDKSSDEEELSEDEDDSGDEDIVGKPDP</sequence>
<evidence type="ECO:0000256" key="3">
    <source>
        <dbReference type="ARBA" id="ARBA00022741"/>
    </source>
</evidence>
<comment type="similarity">
    <text evidence="7">Belongs to the ubiquitin-conjugating enzyme family.</text>
</comment>
<dbReference type="InterPro" id="IPR016135">
    <property type="entry name" value="UBQ-conjugating_enzyme/RWD"/>
</dbReference>
<feature type="active site" description="Glycyl thioester intermediate" evidence="6">
    <location>
        <position position="180"/>
    </location>
</feature>
<name>A0A452YBU6_AEGTS</name>
<feature type="domain" description="UBC core" evidence="9">
    <location>
        <begin position="95"/>
        <end position="243"/>
    </location>
</feature>
<dbReference type="InterPro" id="IPR023313">
    <property type="entry name" value="UBQ-conjugating_AS"/>
</dbReference>
<dbReference type="SUPFAM" id="SSF54495">
    <property type="entry name" value="UBC-like"/>
    <property type="match status" value="1"/>
</dbReference>
<dbReference type="FunFam" id="3.10.110.10:FF:000024">
    <property type="entry name" value="Ubiquitin-conjugating enzyme 5, E2"/>
    <property type="match status" value="1"/>
</dbReference>
<reference evidence="11" key="2">
    <citation type="journal article" date="2017" name="Nat. Plants">
        <title>The Aegilops tauschii genome reveals multiple impacts of transposons.</title>
        <authorList>
            <person name="Zhao G."/>
            <person name="Zou C."/>
            <person name="Li K."/>
            <person name="Wang K."/>
            <person name="Li T."/>
            <person name="Gao L."/>
            <person name="Zhang X."/>
            <person name="Wang H."/>
            <person name="Yang Z."/>
            <person name="Liu X."/>
            <person name="Jiang W."/>
            <person name="Mao L."/>
            <person name="Kong X."/>
            <person name="Jiao Y."/>
            <person name="Jia J."/>
        </authorList>
    </citation>
    <scope>NUCLEOTIDE SEQUENCE [LARGE SCALE GENOMIC DNA]</scope>
    <source>
        <strain evidence="11">cv. AL8/78</strain>
    </source>
</reference>
<keyword evidence="2" id="KW-0808">Transferase</keyword>
<evidence type="ECO:0000313" key="10">
    <source>
        <dbReference type="EnsemblPlants" id="AET1Gv20367100.5"/>
    </source>
</evidence>
<evidence type="ECO:0000256" key="6">
    <source>
        <dbReference type="PROSITE-ProRule" id="PRU10133"/>
    </source>
</evidence>
<feature type="compositionally biased region" description="Acidic residues" evidence="8">
    <location>
        <begin position="255"/>
        <end position="272"/>
    </location>
</feature>
<dbReference type="EC" id="2.3.2.23" evidence="1"/>
<feature type="compositionally biased region" description="Basic and acidic residues" evidence="8">
    <location>
        <begin position="241"/>
        <end position="254"/>
    </location>
</feature>
<evidence type="ECO:0000256" key="5">
    <source>
        <dbReference type="ARBA" id="ARBA00022840"/>
    </source>
</evidence>
<dbReference type="GO" id="GO:0005524">
    <property type="term" value="F:ATP binding"/>
    <property type="evidence" value="ECO:0007669"/>
    <property type="project" value="UniProtKB-UniRule"/>
</dbReference>
<dbReference type="Gramene" id="AET1Gv20367100.5">
    <property type="protein sequence ID" value="AET1Gv20367100.5"/>
    <property type="gene ID" value="AET1Gv20367100"/>
</dbReference>
<reference evidence="10" key="5">
    <citation type="journal article" date="2021" name="G3 (Bethesda)">
        <title>Aegilops tauschii genome assembly Aet v5.0 features greater sequence contiguity and improved annotation.</title>
        <authorList>
            <person name="Wang L."/>
            <person name="Zhu T."/>
            <person name="Rodriguez J.C."/>
            <person name="Deal K.R."/>
            <person name="Dubcovsky J."/>
            <person name="McGuire P.E."/>
            <person name="Lux T."/>
            <person name="Spannagl M."/>
            <person name="Mayer K.F.X."/>
            <person name="Baldrich P."/>
            <person name="Meyers B.C."/>
            <person name="Huo N."/>
            <person name="Gu Y.Q."/>
            <person name="Zhou H."/>
            <person name="Devos K.M."/>
            <person name="Bennetzen J.L."/>
            <person name="Unver T."/>
            <person name="Budak H."/>
            <person name="Gulick P.J."/>
            <person name="Galiba G."/>
            <person name="Kalapos B."/>
            <person name="Nelson D.R."/>
            <person name="Li P."/>
            <person name="You F.M."/>
            <person name="Luo M.C."/>
            <person name="Dvorak J."/>
        </authorList>
    </citation>
    <scope>NUCLEOTIDE SEQUENCE [LARGE SCALE GENOMIC DNA]</scope>
    <source>
        <strain evidence="10">cv. AL8/78</strain>
    </source>
</reference>
<evidence type="ECO:0000256" key="4">
    <source>
        <dbReference type="ARBA" id="ARBA00022786"/>
    </source>
</evidence>
<keyword evidence="5 7" id="KW-0067">ATP-binding</keyword>
<dbReference type="CDD" id="cd23797">
    <property type="entry name" value="UBCc_UBE2H"/>
    <property type="match status" value="1"/>
</dbReference>
<keyword evidence="11" id="KW-1185">Reference proteome</keyword>
<evidence type="ECO:0000256" key="2">
    <source>
        <dbReference type="ARBA" id="ARBA00022679"/>
    </source>
</evidence>